<dbReference type="CDD" id="cd04301">
    <property type="entry name" value="NAT_SF"/>
    <property type="match status" value="1"/>
</dbReference>
<dbReference type="SUPFAM" id="SSF55729">
    <property type="entry name" value="Acyl-CoA N-acyltransferases (Nat)"/>
    <property type="match status" value="1"/>
</dbReference>
<reference evidence="2 3" key="1">
    <citation type="submission" date="2019-02" db="EMBL/GenBank/DDBJ databases">
        <title>Draft Genome Sequence of Streptomyces sp. AM-2504, identified by 16S rRNA comparative analysis as a Streptomyces Kasugaensis strain.</title>
        <authorList>
            <person name="Napolioni V."/>
            <person name="Giuliodori A.M."/>
            <person name="Spurio R."/>
            <person name="Fabbretti A."/>
        </authorList>
    </citation>
    <scope>NUCLEOTIDE SEQUENCE [LARGE SCALE GENOMIC DNA]</scope>
    <source>
        <strain evidence="2 3">AM-2504</strain>
    </source>
</reference>
<dbReference type="AlphaFoldDB" id="A0A4Q9HSK8"/>
<comment type="caution">
    <text evidence="2">The sequence shown here is derived from an EMBL/GenBank/DDBJ whole genome shotgun (WGS) entry which is preliminary data.</text>
</comment>
<dbReference type="GO" id="GO:0016747">
    <property type="term" value="F:acyltransferase activity, transferring groups other than amino-acyl groups"/>
    <property type="evidence" value="ECO:0007669"/>
    <property type="project" value="InterPro"/>
</dbReference>
<proteinExistence type="predicted"/>
<protein>
    <submittedName>
        <fullName evidence="2">N-acetyltransferase</fullName>
    </submittedName>
</protein>
<feature type="domain" description="N-acetyltransferase" evidence="1">
    <location>
        <begin position="122"/>
        <end position="258"/>
    </location>
</feature>
<sequence>MDLDAVRALLDRQLRRAAPPDSAAAQVERTGGVVRQTGGPTDWNGILWSELTEATADAAIAAQVRHFAALDREFEWTVYAHDRPADLAARLRAAGFQPEPAETLMVAEVAGLPKEVELPPDVRLLPVTDPAGVELLVRVHEEVFGAPGGRLRDRLLARLAADPDALALTVVMAADEPVSGARLEWVPGTDFAGLWGGGTLSAWRGRGIYRALIAHRARLAAERGVRYLRVDASDQSRPILRRLGFAELSTATPYLHRP</sequence>
<dbReference type="InterPro" id="IPR000182">
    <property type="entry name" value="GNAT_dom"/>
</dbReference>
<dbReference type="RefSeq" id="WP_131124199.1">
    <property type="nucleotide sequence ID" value="NZ_SIXH01000170.1"/>
</dbReference>
<dbReference type="InterPro" id="IPR016181">
    <property type="entry name" value="Acyl_CoA_acyltransferase"/>
</dbReference>
<gene>
    <name evidence="2" type="ORF">EYS09_19565</name>
</gene>
<dbReference type="Gene3D" id="3.40.630.30">
    <property type="match status" value="1"/>
</dbReference>
<evidence type="ECO:0000313" key="3">
    <source>
        <dbReference type="Proteomes" id="UP000292452"/>
    </source>
</evidence>
<evidence type="ECO:0000259" key="1">
    <source>
        <dbReference type="PROSITE" id="PS51186"/>
    </source>
</evidence>
<name>A0A4Q9HSK8_STRKA</name>
<keyword evidence="3" id="KW-1185">Reference proteome</keyword>
<dbReference type="EMBL" id="SIXH01000170">
    <property type="protein sequence ID" value="TBO58028.1"/>
    <property type="molecule type" value="Genomic_DNA"/>
</dbReference>
<dbReference type="Proteomes" id="UP000292452">
    <property type="component" value="Unassembled WGS sequence"/>
</dbReference>
<dbReference type="PROSITE" id="PS51186">
    <property type="entry name" value="GNAT"/>
    <property type="match status" value="1"/>
</dbReference>
<accession>A0A4Q9HSK8</accession>
<evidence type="ECO:0000313" key="2">
    <source>
        <dbReference type="EMBL" id="TBO58028.1"/>
    </source>
</evidence>
<organism evidence="2 3">
    <name type="scientific">Streptomyces kasugaensis</name>
    <dbReference type="NCBI Taxonomy" id="1946"/>
    <lineage>
        <taxon>Bacteria</taxon>
        <taxon>Bacillati</taxon>
        <taxon>Actinomycetota</taxon>
        <taxon>Actinomycetes</taxon>
        <taxon>Kitasatosporales</taxon>
        <taxon>Streptomycetaceae</taxon>
        <taxon>Streptomyces</taxon>
    </lineage>
</organism>
<dbReference type="Pfam" id="PF00583">
    <property type="entry name" value="Acetyltransf_1"/>
    <property type="match status" value="1"/>
</dbReference>
<keyword evidence="2" id="KW-0808">Transferase</keyword>